<dbReference type="EMBL" id="ANJA01003531">
    <property type="protein sequence ID" value="ETO62870.1"/>
    <property type="molecule type" value="Genomic_DNA"/>
</dbReference>
<name>A0A080Z8A9_PHYNI</name>
<dbReference type="Proteomes" id="UP000028582">
    <property type="component" value="Unassembled WGS sequence"/>
</dbReference>
<organism evidence="2 3">
    <name type="scientific">Phytophthora nicotianae P1976</name>
    <dbReference type="NCBI Taxonomy" id="1317066"/>
    <lineage>
        <taxon>Eukaryota</taxon>
        <taxon>Sar</taxon>
        <taxon>Stramenopiles</taxon>
        <taxon>Oomycota</taxon>
        <taxon>Peronosporomycetes</taxon>
        <taxon>Peronosporales</taxon>
        <taxon>Peronosporaceae</taxon>
        <taxon>Phytophthora</taxon>
    </lineage>
</organism>
<comment type="caution">
    <text evidence="2">The sequence shown here is derived from an EMBL/GenBank/DDBJ whole genome shotgun (WGS) entry which is preliminary data.</text>
</comment>
<evidence type="ECO:0000313" key="2">
    <source>
        <dbReference type="EMBL" id="ETO62870.1"/>
    </source>
</evidence>
<evidence type="ECO:0000313" key="3">
    <source>
        <dbReference type="Proteomes" id="UP000028582"/>
    </source>
</evidence>
<gene>
    <name evidence="2" type="ORF">F444_19278</name>
</gene>
<accession>A0A080Z8A9</accession>
<sequence length="136" mass="14435">MASTPVQSSPHQLCSGCMSSPSKNIEDVTIQVISMAEFELVADKPQAVERDASTPASVASRDTTEADESLPSKPVPTVWASSVTHPSPSVTVLDLRSPSPVQPLPPSPGRAYIEGNLEWLSKCYASDAYDGEATVY</sequence>
<reference evidence="2 3" key="1">
    <citation type="submission" date="2013-11" db="EMBL/GenBank/DDBJ databases">
        <title>The Genome Sequence of Phytophthora parasitica P1976.</title>
        <authorList>
            <consortium name="The Broad Institute Genomics Platform"/>
            <person name="Russ C."/>
            <person name="Tyler B."/>
            <person name="Panabieres F."/>
            <person name="Shan W."/>
            <person name="Tripathy S."/>
            <person name="Grunwald N."/>
            <person name="Machado M."/>
            <person name="Johnson C.S."/>
            <person name="Walker B."/>
            <person name="Young S."/>
            <person name="Zeng Q."/>
            <person name="Gargeya S."/>
            <person name="Fitzgerald M."/>
            <person name="Haas B."/>
            <person name="Abouelleil A."/>
            <person name="Allen A.W."/>
            <person name="Alvarado L."/>
            <person name="Arachchi H.M."/>
            <person name="Berlin A.M."/>
            <person name="Chapman S.B."/>
            <person name="Gainer-Dewar J."/>
            <person name="Goldberg J."/>
            <person name="Griggs A."/>
            <person name="Gujja S."/>
            <person name="Hansen M."/>
            <person name="Howarth C."/>
            <person name="Imamovic A."/>
            <person name="Ireland A."/>
            <person name="Larimer J."/>
            <person name="McCowan C."/>
            <person name="Murphy C."/>
            <person name="Pearson M."/>
            <person name="Poon T.W."/>
            <person name="Priest M."/>
            <person name="Roberts A."/>
            <person name="Saif S."/>
            <person name="Shea T."/>
            <person name="Sisk P."/>
            <person name="Sykes S."/>
            <person name="Wortman J."/>
            <person name="Nusbaum C."/>
            <person name="Birren B."/>
        </authorList>
    </citation>
    <scope>NUCLEOTIDE SEQUENCE [LARGE SCALE GENOMIC DNA]</scope>
    <source>
        <strain evidence="2 3">P1976</strain>
    </source>
</reference>
<evidence type="ECO:0000256" key="1">
    <source>
        <dbReference type="SAM" id="MobiDB-lite"/>
    </source>
</evidence>
<dbReference type="AlphaFoldDB" id="A0A080Z8A9"/>
<protein>
    <submittedName>
        <fullName evidence="2">Uncharacterized protein</fullName>
    </submittedName>
</protein>
<feature type="region of interest" description="Disordered" evidence="1">
    <location>
        <begin position="44"/>
        <end position="81"/>
    </location>
</feature>
<feature type="region of interest" description="Disordered" evidence="1">
    <location>
        <begin position="1"/>
        <end position="21"/>
    </location>
</feature>
<proteinExistence type="predicted"/>